<comment type="catalytic activity">
    <reaction evidence="9">
        <text>ATP + H2O = ADP + phosphate + H(+)</text>
        <dbReference type="Rhea" id="RHEA:13065"/>
        <dbReference type="ChEBI" id="CHEBI:15377"/>
        <dbReference type="ChEBI" id="CHEBI:15378"/>
        <dbReference type="ChEBI" id="CHEBI:30616"/>
        <dbReference type="ChEBI" id="CHEBI:43474"/>
        <dbReference type="ChEBI" id="CHEBI:456216"/>
        <dbReference type="EC" id="5.6.2.4"/>
    </reaction>
</comment>
<evidence type="ECO:0000256" key="6">
    <source>
        <dbReference type="ARBA" id="ARBA00023235"/>
    </source>
</evidence>
<keyword evidence="3 10" id="KW-0378">Hydrolase</keyword>
<dbReference type="CDD" id="cd18807">
    <property type="entry name" value="SF1_C_UvrD"/>
    <property type="match status" value="1"/>
</dbReference>
<dbReference type="CDD" id="cd17932">
    <property type="entry name" value="DEXQc_UvrD"/>
    <property type="match status" value="1"/>
</dbReference>
<dbReference type="PANTHER" id="PTHR11070:SF61">
    <property type="entry name" value="DNA 3'-5' HELICASE"/>
    <property type="match status" value="1"/>
</dbReference>
<proteinExistence type="inferred from homology"/>
<evidence type="ECO:0000256" key="4">
    <source>
        <dbReference type="ARBA" id="ARBA00022806"/>
    </source>
</evidence>
<dbReference type="InterPro" id="IPR014016">
    <property type="entry name" value="UvrD-like_ATP-bd"/>
</dbReference>
<evidence type="ECO:0000256" key="3">
    <source>
        <dbReference type="ARBA" id="ARBA00022801"/>
    </source>
</evidence>
<accession>A0ABP1AVL1</accession>
<feature type="region of interest" description="Disordered" evidence="11">
    <location>
        <begin position="951"/>
        <end position="972"/>
    </location>
</feature>
<evidence type="ECO:0000256" key="10">
    <source>
        <dbReference type="PROSITE-ProRule" id="PRU00560"/>
    </source>
</evidence>
<dbReference type="InterPro" id="IPR000212">
    <property type="entry name" value="DNA_helicase_UvrD/REP"/>
</dbReference>
<evidence type="ECO:0000256" key="8">
    <source>
        <dbReference type="ARBA" id="ARBA00034808"/>
    </source>
</evidence>
<protein>
    <recommendedName>
        <fullName evidence="8">DNA 3'-5' helicase</fullName>
        <ecNumber evidence="8">5.6.2.4</ecNumber>
    </recommendedName>
</protein>
<dbReference type="PANTHER" id="PTHR11070">
    <property type="entry name" value="UVRD / RECB / PCRA DNA HELICASE FAMILY MEMBER"/>
    <property type="match status" value="1"/>
</dbReference>
<dbReference type="SUPFAM" id="SSF52540">
    <property type="entry name" value="P-loop containing nucleoside triphosphate hydrolases"/>
    <property type="match status" value="1"/>
</dbReference>
<dbReference type="EC" id="5.6.2.4" evidence="8"/>
<organism evidence="14 15">
    <name type="scientific">Sphagnum jensenii</name>
    <dbReference type="NCBI Taxonomy" id="128206"/>
    <lineage>
        <taxon>Eukaryota</taxon>
        <taxon>Viridiplantae</taxon>
        <taxon>Streptophyta</taxon>
        <taxon>Embryophyta</taxon>
        <taxon>Bryophyta</taxon>
        <taxon>Sphagnophytina</taxon>
        <taxon>Sphagnopsida</taxon>
        <taxon>Sphagnales</taxon>
        <taxon>Sphagnaceae</taxon>
        <taxon>Sphagnum</taxon>
    </lineage>
</organism>
<dbReference type="InterPro" id="IPR027417">
    <property type="entry name" value="P-loop_NTPase"/>
</dbReference>
<keyword evidence="6" id="KW-0413">Isomerase</keyword>
<sequence>MARGDKGADGSGGSHLSELQQARITENYRAAKAILARKKRQLLPSSQLEEENRSPIKRRSPLAELQCNRFRPSDCSKFEASGTCKAAASCDGDVEKEASENSSTAGNNICRLPTDGDNSLQSCSTERLCEEFDEELIQELDALCEKRSKANPQNPTSFATPSSAIVTSVSKCPPTGTAASPVLVQGVLVTRAGSPSPPTEMPEYLRTLNATQREAALSDTSKPLLILAGPGSGKTSTMVARLVSFLMEGVEARNILAMTFTAAAATEMRDRVGAAVGKAVSKELSISTFHAFCLQLCRLHAEKLGRTAEFLVYGHSQQRRAVIEATRLASMETDTAQAGSSVTTPLGISTTDSKPQGQANVQNLVACKDKAKKWLQFVTQAKAAGRTAGEYEKMGNRIGGAVLRHYEATLLACNALDYHDFINFSVRLLKEHPEVLAECQKTWTCVLVDEFQDTSTMQYNFLHLLASHNRITVVGDDDQSIFSFNGADSSGFDSFRKDFPQLKEVRLHQNYRSTRCIVEAATSLIKHNTKRCQEKQVHTDNSAGDRIVVMECRTEAAQCAYVVDCILMNAVANTPQKPTYGNTAVLYRRQVTGRLFQSAFRARKIPFNVHGVAFYRKKVIKNVTAMLWTVLPGNTDIYWRRVFKALYAGDPSEGKRVVEYVDKVVKTNACTFQQAAQTVFTAKVSGTFSRRQLALGRRVLTSINMVHRLAHKEKSLSGLITAVVNLLPQRPVFNTRAVVDENGGKLLNEDDDPRTVLEYFLDDVNDFLSNIFKPFSYDETDKPLSENGHHLGVGDGCLPVLKAFLDHLVTREQDNFRNRQKENKNSVMLTTMHQSKGLEWETVFIVKANETETPLLNEAMGYVDEGASSIEEERRLFYVAMTRAQKNLYICYVVVDSRRQVLQPSRFIKEIPHHLLNFQVHRIAQPLLPLSSSSNYQQGLKTDCDLQLLCEDGENGSPDGGNELFPGRTDSPTAHEDAAVGHTFLKGFNIEARSTIAALFHSWARKPAFQDPKRLLSKVGFAIDERLRSKNIKNKDVLIALKCSLKDDAALAYAHNAIKWGQLPPEERALLQAERQEHFQQQGSERSMGCAPATPKQIAFLHSLGCTVNPTSRLHASQLIEQYKKL</sequence>
<dbReference type="PROSITE" id="PS51198">
    <property type="entry name" value="UVRD_HELICASE_ATP_BIND"/>
    <property type="match status" value="1"/>
</dbReference>
<comment type="catalytic activity">
    <reaction evidence="7">
        <text>Couples ATP hydrolysis with the unwinding of duplex DNA by translocating in the 3'-5' direction.</text>
        <dbReference type="EC" id="5.6.2.4"/>
    </reaction>
</comment>
<evidence type="ECO:0000259" key="13">
    <source>
        <dbReference type="PROSITE" id="PS51217"/>
    </source>
</evidence>
<evidence type="ECO:0000259" key="12">
    <source>
        <dbReference type="PROSITE" id="PS51198"/>
    </source>
</evidence>
<feature type="region of interest" description="Disordered" evidence="11">
    <location>
        <begin position="1"/>
        <end position="20"/>
    </location>
</feature>
<keyword evidence="5 10" id="KW-0067">ATP-binding</keyword>
<feature type="binding site" evidence="10">
    <location>
        <begin position="228"/>
        <end position="235"/>
    </location>
    <ligand>
        <name>ATP</name>
        <dbReference type="ChEBI" id="CHEBI:30616"/>
    </ligand>
</feature>
<feature type="domain" description="UvrD-like helicase ATP-binding" evidence="12">
    <location>
        <begin position="207"/>
        <end position="514"/>
    </location>
</feature>
<dbReference type="Gene3D" id="3.40.50.300">
    <property type="entry name" value="P-loop containing nucleotide triphosphate hydrolases"/>
    <property type="match status" value="2"/>
</dbReference>
<evidence type="ECO:0000256" key="9">
    <source>
        <dbReference type="ARBA" id="ARBA00048988"/>
    </source>
</evidence>
<evidence type="ECO:0000256" key="5">
    <source>
        <dbReference type="ARBA" id="ARBA00022840"/>
    </source>
</evidence>
<evidence type="ECO:0000256" key="2">
    <source>
        <dbReference type="ARBA" id="ARBA00022741"/>
    </source>
</evidence>
<evidence type="ECO:0000313" key="14">
    <source>
        <dbReference type="EMBL" id="CAK9866547.1"/>
    </source>
</evidence>
<evidence type="ECO:0000313" key="15">
    <source>
        <dbReference type="Proteomes" id="UP001497522"/>
    </source>
</evidence>
<dbReference type="Gene3D" id="1.10.486.10">
    <property type="entry name" value="PCRA, domain 4"/>
    <property type="match status" value="1"/>
</dbReference>
<feature type="domain" description="UvrD-like helicase C-terminal" evidence="13">
    <location>
        <begin position="515"/>
        <end position="837"/>
    </location>
</feature>
<name>A0ABP1AVL1_9BRYO</name>
<evidence type="ECO:0000256" key="7">
    <source>
        <dbReference type="ARBA" id="ARBA00034617"/>
    </source>
</evidence>
<dbReference type="PROSITE" id="PS51217">
    <property type="entry name" value="UVRD_HELICASE_CTER"/>
    <property type="match status" value="1"/>
</dbReference>
<comment type="similarity">
    <text evidence="1">Belongs to the helicase family. UvrD subfamily.</text>
</comment>
<dbReference type="Pfam" id="PF13361">
    <property type="entry name" value="UvrD_C"/>
    <property type="match status" value="1"/>
</dbReference>
<evidence type="ECO:0000256" key="1">
    <source>
        <dbReference type="ARBA" id="ARBA00009922"/>
    </source>
</evidence>
<dbReference type="InterPro" id="IPR013986">
    <property type="entry name" value="DExx_box_DNA_helicase_dom_sf"/>
</dbReference>
<reference evidence="14" key="1">
    <citation type="submission" date="2024-03" db="EMBL/GenBank/DDBJ databases">
        <authorList>
            <consortium name="ELIXIR-Norway"/>
            <consortium name="Elixir Norway"/>
        </authorList>
    </citation>
    <scope>NUCLEOTIDE SEQUENCE</scope>
</reference>
<keyword evidence="4 10" id="KW-0347">Helicase</keyword>
<dbReference type="Proteomes" id="UP001497522">
    <property type="component" value="Chromosome 16"/>
</dbReference>
<dbReference type="Pfam" id="PF00580">
    <property type="entry name" value="UvrD-helicase"/>
    <property type="match status" value="1"/>
</dbReference>
<keyword evidence="15" id="KW-1185">Reference proteome</keyword>
<keyword evidence="2 10" id="KW-0547">Nucleotide-binding</keyword>
<gene>
    <name evidence="14" type="ORF">CSSPJE1EN2_LOCUS9542</name>
</gene>
<dbReference type="EMBL" id="OZ023717">
    <property type="protein sequence ID" value="CAK9866547.1"/>
    <property type="molecule type" value="Genomic_DNA"/>
</dbReference>
<evidence type="ECO:0000256" key="11">
    <source>
        <dbReference type="SAM" id="MobiDB-lite"/>
    </source>
</evidence>
<dbReference type="Gene3D" id="1.10.10.160">
    <property type="match status" value="1"/>
</dbReference>
<dbReference type="InterPro" id="IPR014017">
    <property type="entry name" value="DNA_helicase_UvrD-like_C"/>
</dbReference>